<evidence type="ECO:0000313" key="1">
    <source>
        <dbReference type="EMBL" id="KAK9729723.1"/>
    </source>
</evidence>
<proteinExistence type="predicted"/>
<protein>
    <submittedName>
        <fullName evidence="1">Uncharacterized protein</fullName>
    </submittedName>
</protein>
<sequence length="75" mass="8307">MPCFADAYVPRILADVDGHNISTLTMDSGCILPMQLPYQSFPFDCQFNLPNVKRILSFGPLNKKQGIVNKGSQGF</sequence>
<keyword evidence="2" id="KW-1185">Reference proteome</keyword>
<organism evidence="1 2">
    <name type="scientific">Popillia japonica</name>
    <name type="common">Japanese beetle</name>
    <dbReference type="NCBI Taxonomy" id="7064"/>
    <lineage>
        <taxon>Eukaryota</taxon>
        <taxon>Metazoa</taxon>
        <taxon>Ecdysozoa</taxon>
        <taxon>Arthropoda</taxon>
        <taxon>Hexapoda</taxon>
        <taxon>Insecta</taxon>
        <taxon>Pterygota</taxon>
        <taxon>Neoptera</taxon>
        <taxon>Endopterygota</taxon>
        <taxon>Coleoptera</taxon>
        <taxon>Polyphaga</taxon>
        <taxon>Scarabaeiformia</taxon>
        <taxon>Scarabaeidae</taxon>
        <taxon>Rutelinae</taxon>
        <taxon>Popillia</taxon>
    </lineage>
</organism>
<gene>
    <name evidence="1" type="ORF">QE152_g15802</name>
</gene>
<name>A0AAW1L626_POPJA</name>
<comment type="caution">
    <text evidence="1">The sequence shown here is derived from an EMBL/GenBank/DDBJ whole genome shotgun (WGS) entry which is preliminary data.</text>
</comment>
<dbReference type="EMBL" id="JASPKY010000158">
    <property type="protein sequence ID" value="KAK9729723.1"/>
    <property type="molecule type" value="Genomic_DNA"/>
</dbReference>
<reference evidence="1 2" key="1">
    <citation type="journal article" date="2024" name="BMC Genomics">
        <title>De novo assembly and annotation of Popillia japonica's genome with initial clues to its potential as an invasive pest.</title>
        <authorList>
            <person name="Cucini C."/>
            <person name="Boschi S."/>
            <person name="Funari R."/>
            <person name="Cardaioli E."/>
            <person name="Iannotti N."/>
            <person name="Marturano G."/>
            <person name="Paoli F."/>
            <person name="Bruttini M."/>
            <person name="Carapelli A."/>
            <person name="Frati F."/>
            <person name="Nardi F."/>
        </authorList>
    </citation>
    <scope>NUCLEOTIDE SEQUENCE [LARGE SCALE GENOMIC DNA]</scope>
    <source>
        <strain evidence="1">DMR45628</strain>
    </source>
</reference>
<accession>A0AAW1L626</accession>
<evidence type="ECO:0000313" key="2">
    <source>
        <dbReference type="Proteomes" id="UP001458880"/>
    </source>
</evidence>
<dbReference type="Proteomes" id="UP001458880">
    <property type="component" value="Unassembled WGS sequence"/>
</dbReference>
<dbReference type="AlphaFoldDB" id="A0AAW1L626"/>